<dbReference type="InterPro" id="IPR020846">
    <property type="entry name" value="MFS_dom"/>
</dbReference>
<feature type="transmembrane region" description="Helical" evidence="7">
    <location>
        <begin position="32"/>
        <end position="52"/>
    </location>
</feature>
<evidence type="ECO:0000256" key="6">
    <source>
        <dbReference type="ARBA" id="ARBA00023136"/>
    </source>
</evidence>
<feature type="transmembrane region" description="Helical" evidence="7">
    <location>
        <begin position="280"/>
        <end position="300"/>
    </location>
</feature>
<dbReference type="AlphaFoldDB" id="A0A0D2BIJ0"/>
<dbReference type="Proteomes" id="UP000054342">
    <property type="component" value="Unassembled WGS sequence"/>
</dbReference>
<feature type="transmembrane region" description="Helical" evidence="7">
    <location>
        <begin position="312"/>
        <end position="333"/>
    </location>
</feature>
<dbReference type="PANTHER" id="PTHR48022">
    <property type="entry name" value="PLASTIDIC GLUCOSE TRANSPORTER 4"/>
    <property type="match status" value="1"/>
</dbReference>
<dbReference type="GO" id="GO:0005351">
    <property type="term" value="F:carbohydrate:proton symporter activity"/>
    <property type="evidence" value="ECO:0007669"/>
    <property type="project" value="TreeGrafter"/>
</dbReference>
<dbReference type="InterPro" id="IPR003663">
    <property type="entry name" value="Sugar/inositol_transpt"/>
</dbReference>
<dbReference type="EMBL" id="KN847321">
    <property type="protein sequence ID" value="KIW52141.1"/>
    <property type="molecule type" value="Genomic_DNA"/>
</dbReference>
<evidence type="ECO:0000256" key="3">
    <source>
        <dbReference type="ARBA" id="ARBA00022448"/>
    </source>
</evidence>
<evidence type="ECO:0000259" key="8">
    <source>
        <dbReference type="PROSITE" id="PS50850"/>
    </source>
</evidence>
<keyword evidence="10" id="KW-1185">Reference proteome</keyword>
<feature type="transmembrane region" description="Helical" evidence="7">
    <location>
        <begin position="249"/>
        <end position="268"/>
    </location>
</feature>
<evidence type="ECO:0000256" key="2">
    <source>
        <dbReference type="ARBA" id="ARBA00010992"/>
    </source>
</evidence>
<dbReference type="PRINTS" id="PR00171">
    <property type="entry name" value="SUGRTRNSPORT"/>
</dbReference>
<evidence type="ECO:0000313" key="9">
    <source>
        <dbReference type="EMBL" id="KIW52141.1"/>
    </source>
</evidence>
<dbReference type="GO" id="GO:0016020">
    <property type="term" value="C:membrane"/>
    <property type="evidence" value="ECO:0007669"/>
    <property type="project" value="UniProtKB-SubCell"/>
</dbReference>
<dbReference type="RefSeq" id="XP_013312725.1">
    <property type="nucleotide sequence ID" value="XM_013457271.1"/>
</dbReference>
<comment type="subcellular location">
    <subcellularLocation>
        <location evidence="1">Membrane</location>
        <topology evidence="1">Multi-pass membrane protein</topology>
    </subcellularLocation>
</comment>
<dbReference type="OrthoDB" id="6133115at2759"/>
<dbReference type="SUPFAM" id="SSF103473">
    <property type="entry name" value="MFS general substrate transporter"/>
    <property type="match status" value="1"/>
</dbReference>
<keyword evidence="5 7" id="KW-1133">Transmembrane helix</keyword>
<feature type="transmembrane region" description="Helical" evidence="7">
    <location>
        <begin position="345"/>
        <end position="367"/>
    </location>
</feature>
<gene>
    <name evidence="9" type="ORF">PV05_07806</name>
</gene>
<feature type="transmembrane region" description="Helical" evidence="7">
    <location>
        <begin position="64"/>
        <end position="83"/>
    </location>
</feature>
<dbReference type="GeneID" id="25329714"/>
<dbReference type="Gene3D" id="1.20.1250.20">
    <property type="entry name" value="MFS general substrate transporter like domains"/>
    <property type="match status" value="1"/>
</dbReference>
<evidence type="ECO:0000256" key="7">
    <source>
        <dbReference type="SAM" id="Phobius"/>
    </source>
</evidence>
<dbReference type="PANTHER" id="PTHR48022:SF68">
    <property type="entry name" value="MAJOR FACILITATOR SUPERFAMILY (MFS) PROFILE DOMAIN-CONTAINING PROTEIN-RELATED"/>
    <property type="match status" value="1"/>
</dbReference>
<comment type="similarity">
    <text evidence="2">Belongs to the major facilitator superfamily. Sugar transporter (TC 2.A.1.1) family.</text>
</comment>
<dbReference type="InterPro" id="IPR050360">
    <property type="entry name" value="MFS_Sugar_Transporters"/>
</dbReference>
<feature type="transmembrane region" description="Helical" evidence="7">
    <location>
        <begin position="153"/>
        <end position="175"/>
    </location>
</feature>
<dbReference type="Pfam" id="PF00083">
    <property type="entry name" value="Sugar_tr"/>
    <property type="match status" value="1"/>
</dbReference>
<evidence type="ECO:0000256" key="5">
    <source>
        <dbReference type="ARBA" id="ARBA00022989"/>
    </source>
</evidence>
<accession>A0A0D2BIJ0</accession>
<dbReference type="PROSITE" id="PS50850">
    <property type="entry name" value="MFS"/>
    <property type="match status" value="1"/>
</dbReference>
<name>A0A0D2BIJ0_9EURO</name>
<dbReference type="InterPro" id="IPR036259">
    <property type="entry name" value="MFS_trans_sf"/>
</dbReference>
<keyword evidence="6 7" id="KW-0472">Membrane</keyword>
<keyword evidence="4 7" id="KW-0812">Transmembrane</keyword>
<keyword evidence="3" id="KW-0813">Transport</keyword>
<feature type="transmembrane region" description="Helical" evidence="7">
    <location>
        <begin position="123"/>
        <end position="141"/>
    </location>
</feature>
<evidence type="ECO:0000313" key="10">
    <source>
        <dbReference type="Proteomes" id="UP000054342"/>
    </source>
</evidence>
<evidence type="ECO:0000256" key="1">
    <source>
        <dbReference type="ARBA" id="ARBA00004141"/>
    </source>
</evidence>
<organism evidence="9 10">
    <name type="scientific">Exophiala xenobiotica</name>
    <dbReference type="NCBI Taxonomy" id="348802"/>
    <lineage>
        <taxon>Eukaryota</taxon>
        <taxon>Fungi</taxon>
        <taxon>Dikarya</taxon>
        <taxon>Ascomycota</taxon>
        <taxon>Pezizomycotina</taxon>
        <taxon>Eurotiomycetes</taxon>
        <taxon>Chaetothyriomycetidae</taxon>
        <taxon>Chaetothyriales</taxon>
        <taxon>Herpotrichiellaceae</taxon>
        <taxon>Exophiala</taxon>
    </lineage>
</organism>
<evidence type="ECO:0000256" key="4">
    <source>
        <dbReference type="ARBA" id="ARBA00022692"/>
    </source>
</evidence>
<protein>
    <recommendedName>
        <fullName evidence="8">Major facilitator superfamily (MFS) profile domain-containing protein</fullName>
    </recommendedName>
</protein>
<dbReference type="InterPro" id="IPR005828">
    <property type="entry name" value="MFS_sugar_transport-like"/>
</dbReference>
<proteinExistence type="inferred from homology"/>
<reference evidence="9 10" key="1">
    <citation type="submission" date="2015-01" db="EMBL/GenBank/DDBJ databases">
        <title>The Genome Sequence of Exophiala xenobiotica CBS118157.</title>
        <authorList>
            <consortium name="The Broad Institute Genomics Platform"/>
            <person name="Cuomo C."/>
            <person name="de Hoog S."/>
            <person name="Gorbushina A."/>
            <person name="Stielow B."/>
            <person name="Teixiera M."/>
            <person name="Abouelleil A."/>
            <person name="Chapman S.B."/>
            <person name="Priest M."/>
            <person name="Young S.K."/>
            <person name="Wortman J."/>
            <person name="Nusbaum C."/>
            <person name="Birren B."/>
        </authorList>
    </citation>
    <scope>NUCLEOTIDE SEQUENCE [LARGE SCALE GENOMIC DNA]</scope>
    <source>
        <strain evidence="9 10">CBS 118157</strain>
    </source>
</reference>
<sequence length="390" mass="43288">MMFGYDAGVLAGVQNTEPFLHAIGHPERHSTIIIPMVASSYTLGAWVMSMMISFIGSPMGRRNCILYGNILVICGGALQASSFSVAQIIVGRVLCGFGIGFISSTVPTYMAEMSTKANDHGPAVCFQLAVTVSGVAFSGWVDFAFTRMTNQVSWRFPIAFQTFLAVFSATGMVFLPDTPRWYYVKGRVEEGDGVLSARHGLPLDDLHVQAQRRDIFEAIEIENSQKPFSLVTLIWDNTELQAGRRLRTAFMILFLQQLMGINLLIYYSTIIFSQVGLSPFLSSLLAAVMNTLFAMGTWFTPWTIERGGRRGIMFWTAIMLSIFMLVFVVMINLGHKKNLATQWTAVASVVVYIFFFGYGWVGIAWLYGPEVSDPRHSIKIHPARFIGGSI</sequence>
<feature type="domain" description="Major facilitator superfamily (MFS) profile" evidence="8">
    <location>
        <begin position="1"/>
        <end position="390"/>
    </location>
</feature>
<dbReference type="HOGENOM" id="CLU_001265_30_3_1"/>